<comment type="subcellular location">
    <subcellularLocation>
        <location evidence="1">Cell outer membrane</location>
    </subcellularLocation>
</comment>
<keyword evidence="4" id="KW-1134">Transmembrane beta strand</keyword>
<name>A0A090ICP3_9GAMM</name>
<dbReference type="HOGENOM" id="CLU_012817_9_1_6"/>
<gene>
    <name evidence="8" type="ORF">NVI5450_0041</name>
</gene>
<dbReference type="Proteomes" id="UP000183794">
    <property type="component" value="Unassembled WGS sequence"/>
</dbReference>
<comment type="similarity">
    <text evidence="2">Belongs to the outer membrane factor (OMF) (TC 1.B.17) family.</text>
</comment>
<evidence type="ECO:0000256" key="2">
    <source>
        <dbReference type="ARBA" id="ARBA00007613"/>
    </source>
</evidence>
<dbReference type="PANTHER" id="PTHR30026">
    <property type="entry name" value="OUTER MEMBRANE PROTEIN TOLC"/>
    <property type="match status" value="1"/>
</dbReference>
<reference evidence="8 9" key="1">
    <citation type="submission" date="2016-11" db="EMBL/GenBank/DDBJ databases">
        <authorList>
            <person name="Jaros S."/>
            <person name="Januszkiewicz K."/>
            <person name="Wedrychowicz H."/>
        </authorList>
    </citation>
    <scope>NUCLEOTIDE SEQUENCE [LARGE SCALE GENOMIC DNA]</scope>
    <source>
        <strain evidence="8">NVI 5450</strain>
    </source>
</reference>
<dbReference type="GO" id="GO:0015288">
    <property type="term" value="F:porin activity"/>
    <property type="evidence" value="ECO:0007669"/>
    <property type="project" value="TreeGrafter"/>
</dbReference>
<dbReference type="InterPro" id="IPR051906">
    <property type="entry name" value="TolC-like"/>
</dbReference>
<dbReference type="STRING" id="80854.MVIS_0344"/>
<evidence type="ECO:0000256" key="4">
    <source>
        <dbReference type="ARBA" id="ARBA00022452"/>
    </source>
</evidence>
<evidence type="ECO:0000313" key="8">
    <source>
        <dbReference type="EMBL" id="SGY81578.1"/>
    </source>
</evidence>
<protein>
    <submittedName>
        <fullName evidence="8">Uncharacterized protein</fullName>
    </submittedName>
</protein>
<keyword evidence="5" id="KW-0812">Transmembrane</keyword>
<dbReference type="PATRIC" id="fig|80854.5.peg.365"/>
<evidence type="ECO:0000256" key="5">
    <source>
        <dbReference type="ARBA" id="ARBA00022692"/>
    </source>
</evidence>
<dbReference type="GO" id="GO:0015562">
    <property type="term" value="F:efflux transmembrane transporter activity"/>
    <property type="evidence" value="ECO:0007669"/>
    <property type="project" value="InterPro"/>
</dbReference>
<dbReference type="Pfam" id="PF02321">
    <property type="entry name" value="OEP"/>
    <property type="match status" value="2"/>
</dbReference>
<evidence type="ECO:0000256" key="6">
    <source>
        <dbReference type="ARBA" id="ARBA00023136"/>
    </source>
</evidence>
<dbReference type="RefSeq" id="WP_045108815.1">
    <property type="nucleotide sequence ID" value="NZ_CAWRBC010000078.1"/>
</dbReference>
<organism evidence="8 9">
    <name type="scientific">Moritella viscosa</name>
    <dbReference type="NCBI Taxonomy" id="80854"/>
    <lineage>
        <taxon>Bacteria</taxon>
        <taxon>Pseudomonadati</taxon>
        <taxon>Pseudomonadota</taxon>
        <taxon>Gammaproteobacteria</taxon>
        <taxon>Alteromonadales</taxon>
        <taxon>Moritellaceae</taxon>
        <taxon>Moritella</taxon>
    </lineage>
</organism>
<accession>A0A090ICP3</accession>
<evidence type="ECO:0000256" key="3">
    <source>
        <dbReference type="ARBA" id="ARBA00022448"/>
    </source>
</evidence>
<dbReference type="GO" id="GO:1990281">
    <property type="term" value="C:efflux pump complex"/>
    <property type="evidence" value="ECO:0007669"/>
    <property type="project" value="TreeGrafter"/>
</dbReference>
<dbReference type="PROSITE" id="PS51257">
    <property type="entry name" value="PROKAR_LIPOPROTEIN"/>
    <property type="match status" value="1"/>
</dbReference>
<dbReference type="GO" id="GO:0009279">
    <property type="term" value="C:cell outer membrane"/>
    <property type="evidence" value="ECO:0007669"/>
    <property type="project" value="UniProtKB-SubCell"/>
</dbReference>
<dbReference type="KEGG" id="mvs:MVIS_0344"/>
<evidence type="ECO:0000313" key="9">
    <source>
        <dbReference type="Proteomes" id="UP000183794"/>
    </source>
</evidence>
<dbReference type="InterPro" id="IPR003423">
    <property type="entry name" value="OMP_efflux"/>
</dbReference>
<keyword evidence="6" id="KW-0472">Membrane</keyword>
<dbReference type="SUPFAM" id="SSF56954">
    <property type="entry name" value="Outer membrane efflux proteins (OEP)"/>
    <property type="match status" value="1"/>
</dbReference>
<dbReference type="OrthoDB" id="5780445at2"/>
<proteinExistence type="inferred from homology"/>
<dbReference type="PANTHER" id="PTHR30026:SF5">
    <property type="entry name" value="ABC-TYPE EFFLUX SYSTEM SECRETIN COMPONENT"/>
    <property type="match status" value="1"/>
</dbReference>
<dbReference type="Gene3D" id="1.20.1600.10">
    <property type="entry name" value="Outer membrane efflux proteins (OEP)"/>
    <property type="match status" value="1"/>
</dbReference>
<evidence type="ECO:0000256" key="1">
    <source>
        <dbReference type="ARBA" id="ARBA00004442"/>
    </source>
</evidence>
<dbReference type="AlphaFoldDB" id="A0A090ICP3"/>
<keyword evidence="3" id="KW-0813">Transport</keyword>
<sequence>MKTVFYGVISAIALSCNVQAAAIDFSEAWYQVVQKNDALQAKKEEVKHSEALQSAAKSLYLPNVDITGSYTHLNKPIEVDTSEVKAKLNATPLAAYASMIPNSIPLTNQNVAHSSLNAVLPIYTGGRITAAQDIREAQVSEAESNYDLATRATFTQLVQYYFGVVLSEQVYQVRLDAVDALADHLNHAIKLEQQGQIAKVERLMAQVSLDKAQIEAQKSLRDYEIAKLALTKMLKQQDSVLPTTPLFVNNSITSVTPYLSKTLTDHPGIAILNAKREQAKGMVEMASAKHLPEVMLYGNYNLYSDDSVMGQSVPEWMVGVGVRIPIIERSGTSQEVVAAKSSVRRVNLLQMQMQQDLSILVEKTYAEMSQALEEYNSLASSLALSEETVVLRQKAFSQGLSTSLEMADAQLYATSIRVQRLSASYNYVKSLAQLLSVSGDIDRFMDYLQINGIEVK</sequence>
<dbReference type="EMBL" id="FPLD01000004">
    <property type="protein sequence ID" value="SGY81578.1"/>
    <property type="molecule type" value="Genomic_DNA"/>
</dbReference>
<keyword evidence="7" id="KW-0998">Cell outer membrane</keyword>
<evidence type="ECO:0000256" key="7">
    <source>
        <dbReference type="ARBA" id="ARBA00023237"/>
    </source>
</evidence>